<evidence type="ECO:0000256" key="2">
    <source>
        <dbReference type="ARBA" id="ARBA00022741"/>
    </source>
</evidence>
<gene>
    <name evidence="6" type="ORF">CWATWH0402_1193</name>
</gene>
<evidence type="ECO:0000256" key="5">
    <source>
        <dbReference type="ARBA" id="ARBA00023186"/>
    </source>
</evidence>
<reference evidence="6 7" key="1">
    <citation type="submission" date="2013-01" db="EMBL/GenBank/DDBJ databases">
        <authorList>
            <person name="Bench S."/>
        </authorList>
    </citation>
    <scope>NUCLEOTIDE SEQUENCE [LARGE SCALE GENOMIC DNA]</scope>
    <source>
        <strain evidence="6 7">WH 0402</strain>
    </source>
</reference>
<dbReference type="GO" id="GO:0140662">
    <property type="term" value="F:ATP-dependent protein folding chaperone"/>
    <property type="evidence" value="ECO:0007669"/>
    <property type="project" value="InterPro"/>
</dbReference>
<dbReference type="AlphaFoldDB" id="T2JQT1"/>
<dbReference type="InterPro" id="IPR043129">
    <property type="entry name" value="ATPase_NBD"/>
</dbReference>
<dbReference type="SUPFAM" id="SSF53067">
    <property type="entry name" value="Actin-like ATPase domain"/>
    <property type="match status" value="2"/>
</dbReference>
<evidence type="ECO:0000256" key="1">
    <source>
        <dbReference type="ARBA" id="ARBA00007381"/>
    </source>
</evidence>
<protein>
    <submittedName>
        <fullName evidence="6">Chaperone protein DnaK</fullName>
    </submittedName>
</protein>
<dbReference type="GO" id="GO:0005524">
    <property type="term" value="F:ATP binding"/>
    <property type="evidence" value="ECO:0007669"/>
    <property type="project" value="UniProtKB-KW"/>
</dbReference>
<dbReference type="PROSITE" id="PS00329">
    <property type="entry name" value="HSP70_2"/>
    <property type="match status" value="1"/>
</dbReference>
<evidence type="ECO:0000313" key="7">
    <source>
        <dbReference type="Proteomes" id="UP000018130"/>
    </source>
</evidence>
<evidence type="ECO:0000256" key="3">
    <source>
        <dbReference type="ARBA" id="ARBA00022840"/>
    </source>
</evidence>
<dbReference type="InterPro" id="IPR018181">
    <property type="entry name" value="Heat_shock_70_CS"/>
</dbReference>
<keyword evidence="4" id="KW-0346">Stress response</keyword>
<keyword evidence="5" id="KW-0143">Chaperone</keyword>
<proteinExistence type="inferred from homology"/>
<comment type="similarity">
    <text evidence="1">Belongs to the heat shock protein 70 family.</text>
</comment>
<dbReference type="InterPro" id="IPR013126">
    <property type="entry name" value="Hsp_70_fam"/>
</dbReference>
<accession>T2JQT1</accession>
<dbReference type="EMBL" id="CAQN01000592">
    <property type="protein sequence ID" value="CCQ67411.1"/>
    <property type="molecule type" value="Genomic_DNA"/>
</dbReference>
<keyword evidence="2" id="KW-0547">Nucleotide-binding</keyword>
<comment type="caution">
    <text evidence="6">The sequence shown here is derived from an EMBL/GenBank/DDBJ whole genome shotgun (WGS) entry which is preliminary data.</text>
</comment>
<keyword evidence="3" id="KW-0067">ATP-binding</keyword>
<dbReference type="Proteomes" id="UP000018130">
    <property type="component" value="Unassembled WGS sequence"/>
</dbReference>
<evidence type="ECO:0000313" key="6">
    <source>
        <dbReference type="EMBL" id="CCQ67411.1"/>
    </source>
</evidence>
<sequence length="254" mass="28218">MITRVNPVTQQPEIIKLPGCSQQVNNNPPLIPSLIYVENASKTDVLVGQTVRDRGLDLANDPRFFKQFKRGIGTNIQGFLPELDETNVTFEKVGEWFLNTVIQELKNESANDINSLVLTVPVDSFETYRHWLGNVCQGWNIEQIRLLDEPTAAALGYGTTGEELLLVLDFGGGTVDLSLVKLETENLQKNQGFILKWGQNLFGESTSQKPKIARVLAKAGSNLGGSDIDNWLINYFSKTQNIPISSLTLRLAEN</sequence>
<evidence type="ECO:0000256" key="4">
    <source>
        <dbReference type="ARBA" id="ARBA00023016"/>
    </source>
</evidence>
<organism evidence="6 7">
    <name type="scientific">Crocosphaera watsonii WH 0402</name>
    <dbReference type="NCBI Taxonomy" id="1284629"/>
    <lineage>
        <taxon>Bacteria</taxon>
        <taxon>Bacillati</taxon>
        <taxon>Cyanobacteriota</taxon>
        <taxon>Cyanophyceae</taxon>
        <taxon>Oscillatoriophycideae</taxon>
        <taxon>Chroococcales</taxon>
        <taxon>Aphanothecaceae</taxon>
        <taxon>Crocosphaera</taxon>
    </lineage>
</organism>
<dbReference type="Gene3D" id="3.30.420.40">
    <property type="match status" value="2"/>
</dbReference>
<reference evidence="6 7" key="2">
    <citation type="submission" date="2013-09" db="EMBL/GenBank/DDBJ databases">
        <title>Whole genome comparison of six Crocosphaera watsonii strains with differing phenotypes.</title>
        <authorList>
            <person name="Bench S.R."/>
            <person name="Heller P."/>
            <person name="Frank I."/>
            <person name="Arciniega M."/>
            <person name="Shilova I.N."/>
            <person name="Zehr J.P."/>
        </authorList>
    </citation>
    <scope>NUCLEOTIDE SEQUENCE [LARGE SCALE GENOMIC DNA]</scope>
    <source>
        <strain evidence="6 7">WH 0402</strain>
    </source>
</reference>
<dbReference type="PANTHER" id="PTHR19375">
    <property type="entry name" value="HEAT SHOCK PROTEIN 70KDA"/>
    <property type="match status" value="1"/>
</dbReference>
<dbReference type="Pfam" id="PF00012">
    <property type="entry name" value="HSP70"/>
    <property type="match status" value="1"/>
</dbReference>
<name>T2JQT1_CROWT</name>